<comment type="caution">
    <text evidence="2">The sequence shown here is derived from an EMBL/GenBank/DDBJ whole genome shotgun (WGS) entry which is preliminary data.</text>
</comment>
<dbReference type="InterPro" id="IPR029526">
    <property type="entry name" value="PGBD"/>
</dbReference>
<dbReference type="Proteomes" id="UP000887159">
    <property type="component" value="Unassembled WGS sequence"/>
</dbReference>
<sequence length="122" mass="13920">MYFSIDKSPVPYFGRYGCKQFVRGKPIHLAKYEEYGLGATVVLQLADALTEEHPEQYNFVFDNFFTSIPLLDKLSSMDHQETGAVKKGRIDKPPLESDVVLKKNKRGPFDYRIDGNGNIVCR</sequence>
<protein>
    <submittedName>
        <fullName evidence="2">Chimeric ERCC6-PGBD3 protein</fullName>
    </submittedName>
</protein>
<dbReference type="InterPro" id="IPR052638">
    <property type="entry name" value="PiggyBac_TE-derived"/>
</dbReference>
<gene>
    <name evidence="2" type="primary">ERCC6</name>
    <name evidence="2" type="ORF">TNCV_3848021</name>
</gene>
<proteinExistence type="predicted"/>
<accession>A0A8X6UZZ9</accession>
<feature type="domain" description="PiggyBac transposable element-derived protein" evidence="1">
    <location>
        <begin position="34"/>
        <end position="121"/>
    </location>
</feature>
<name>A0A8X6UZZ9_TRICX</name>
<dbReference type="AlphaFoldDB" id="A0A8X6UZZ9"/>
<dbReference type="GO" id="GO:0043565">
    <property type="term" value="F:sequence-specific DNA binding"/>
    <property type="evidence" value="ECO:0007669"/>
    <property type="project" value="TreeGrafter"/>
</dbReference>
<evidence type="ECO:0000313" key="3">
    <source>
        <dbReference type="Proteomes" id="UP000887159"/>
    </source>
</evidence>
<dbReference type="PANTHER" id="PTHR47055:SF2">
    <property type="entry name" value="PIGGYBAC TRANSPOSABLE ELEMENT-DERIVED PROTEIN 2-RELATED"/>
    <property type="match status" value="1"/>
</dbReference>
<dbReference type="EMBL" id="BMAU01021094">
    <property type="protein sequence ID" value="GFX90227.1"/>
    <property type="molecule type" value="Genomic_DNA"/>
</dbReference>
<dbReference type="Pfam" id="PF13843">
    <property type="entry name" value="DDE_Tnp_1_7"/>
    <property type="match status" value="1"/>
</dbReference>
<keyword evidence="3" id="KW-1185">Reference proteome</keyword>
<evidence type="ECO:0000259" key="1">
    <source>
        <dbReference type="Pfam" id="PF13843"/>
    </source>
</evidence>
<dbReference type="PANTHER" id="PTHR47055">
    <property type="entry name" value="DDE_TNP_1_7 DOMAIN-CONTAINING PROTEIN"/>
    <property type="match status" value="1"/>
</dbReference>
<evidence type="ECO:0000313" key="2">
    <source>
        <dbReference type="EMBL" id="GFX90227.1"/>
    </source>
</evidence>
<organism evidence="2 3">
    <name type="scientific">Trichonephila clavipes</name>
    <name type="common">Golden silk orbweaver</name>
    <name type="synonym">Nephila clavipes</name>
    <dbReference type="NCBI Taxonomy" id="2585209"/>
    <lineage>
        <taxon>Eukaryota</taxon>
        <taxon>Metazoa</taxon>
        <taxon>Ecdysozoa</taxon>
        <taxon>Arthropoda</taxon>
        <taxon>Chelicerata</taxon>
        <taxon>Arachnida</taxon>
        <taxon>Araneae</taxon>
        <taxon>Araneomorphae</taxon>
        <taxon>Entelegynae</taxon>
        <taxon>Araneoidea</taxon>
        <taxon>Nephilidae</taxon>
        <taxon>Trichonephila</taxon>
    </lineage>
</organism>
<reference evidence="2" key="1">
    <citation type="submission" date="2020-08" db="EMBL/GenBank/DDBJ databases">
        <title>Multicomponent nature underlies the extraordinary mechanical properties of spider dragline silk.</title>
        <authorList>
            <person name="Kono N."/>
            <person name="Nakamura H."/>
            <person name="Mori M."/>
            <person name="Yoshida Y."/>
            <person name="Ohtoshi R."/>
            <person name="Malay A.D."/>
            <person name="Moran D.A.P."/>
            <person name="Tomita M."/>
            <person name="Numata K."/>
            <person name="Arakawa K."/>
        </authorList>
    </citation>
    <scope>NUCLEOTIDE SEQUENCE</scope>
</reference>